<organism evidence="1 2">
    <name type="scientific">Romanomermis culicivorax</name>
    <name type="common">Nematode worm</name>
    <dbReference type="NCBI Taxonomy" id="13658"/>
    <lineage>
        <taxon>Eukaryota</taxon>
        <taxon>Metazoa</taxon>
        <taxon>Ecdysozoa</taxon>
        <taxon>Nematoda</taxon>
        <taxon>Enoplea</taxon>
        <taxon>Dorylaimia</taxon>
        <taxon>Mermithida</taxon>
        <taxon>Mermithoidea</taxon>
        <taxon>Mermithidae</taxon>
        <taxon>Romanomermis</taxon>
    </lineage>
</organism>
<name>A0A915KMY9_ROMCU</name>
<protein>
    <submittedName>
        <fullName evidence="2">Uncharacterized protein</fullName>
    </submittedName>
</protein>
<sequence>MLVNREVIIISDNKYRPQSRFAKKYEIQEQEKWSKSKEVENTTREKRRKTFQAQMNMKTMQEKDEIFSPNFAEQYVNREQKTTSRVEKDCANFSRIENQVTAELNPMQMRIEYEKLTKIQVCGKKLDAGNSFKS</sequence>
<dbReference type="WBParaSite" id="nRc.2.0.1.t39131-RA">
    <property type="protein sequence ID" value="nRc.2.0.1.t39131-RA"/>
    <property type="gene ID" value="nRc.2.0.1.g39131"/>
</dbReference>
<accession>A0A915KMY9</accession>
<evidence type="ECO:0000313" key="2">
    <source>
        <dbReference type="WBParaSite" id="nRc.2.0.1.t39131-RA"/>
    </source>
</evidence>
<keyword evidence="1" id="KW-1185">Reference proteome</keyword>
<reference evidence="2" key="1">
    <citation type="submission" date="2022-11" db="UniProtKB">
        <authorList>
            <consortium name="WormBaseParasite"/>
        </authorList>
    </citation>
    <scope>IDENTIFICATION</scope>
</reference>
<proteinExistence type="predicted"/>
<dbReference type="AlphaFoldDB" id="A0A915KMY9"/>
<evidence type="ECO:0000313" key="1">
    <source>
        <dbReference type="Proteomes" id="UP000887565"/>
    </source>
</evidence>
<dbReference type="Proteomes" id="UP000887565">
    <property type="component" value="Unplaced"/>
</dbReference>